<protein>
    <recommendedName>
        <fullName evidence="2">PDZ domain-containing protein</fullName>
    </recommendedName>
</protein>
<feature type="compositionally biased region" description="Basic and acidic residues" evidence="1">
    <location>
        <begin position="197"/>
        <end position="207"/>
    </location>
</feature>
<dbReference type="InterPro" id="IPR036034">
    <property type="entry name" value="PDZ_sf"/>
</dbReference>
<dbReference type="SUPFAM" id="SSF50156">
    <property type="entry name" value="PDZ domain-like"/>
    <property type="match status" value="2"/>
</dbReference>
<feature type="domain" description="PDZ" evidence="2">
    <location>
        <begin position="407"/>
        <end position="480"/>
    </location>
</feature>
<dbReference type="VEuPathDB" id="FungiDB:H257_04146"/>
<reference evidence="3 4" key="1">
    <citation type="submission" date="2019-06" db="EMBL/GenBank/DDBJ databases">
        <title>Genomics analysis of Aphanomyces spp. identifies a new class of oomycete effector associated with host adaptation.</title>
        <authorList>
            <person name="Gaulin E."/>
        </authorList>
    </citation>
    <scope>NUCLEOTIDE SEQUENCE [LARGE SCALE GENOMIC DNA]</scope>
    <source>
        <strain evidence="3 4">E</strain>
    </source>
</reference>
<evidence type="ECO:0000313" key="4">
    <source>
        <dbReference type="Proteomes" id="UP000469452"/>
    </source>
</evidence>
<name>A0A6A5ALK8_APHAT</name>
<evidence type="ECO:0000256" key="1">
    <source>
        <dbReference type="SAM" id="MobiDB-lite"/>
    </source>
</evidence>
<feature type="compositionally biased region" description="Low complexity" evidence="1">
    <location>
        <begin position="232"/>
        <end position="249"/>
    </location>
</feature>
<accession>A0A6A5ALK8</accession>
<feature type="compositionally biased region" description="Polar residues" evidence="1">
    <location>
        <begin position="40"/>
        <end position="84"/>
    </location>
</feature>
<gene>
    <name evidence="3" type="ORF">AaE_006275</name>
</gene>
<evidence type="ECO:0000259" key="2">
    <source>
        <dbReference type="SMART" id="SM00228"/>
    </source>
</evidence>
<organism evidence="3 4">
    <name type="scientific">Aphanomyces astaci</name>
    <name type="common">Crayfish plague agent</name>
    <dbReference type="NCBI Taxonomy" id="112090"/>
    <lineage>
        <taxon>Eukaryota</taxon>
        <taxon>Sar</taxon>
        <taxon>Stramenopiles</taxon>
        <taxon>Oomycota</taxon>
        <taxon>Saprolegniomycetes</taxon>
        <taxon>Saprolegniales</taxon>
        <taxon>Verrucalvaceae</taxon>
        <taxon>Aphanomyces</taxon>
    </lineage>
</organism>
<dbReference type="SMART" id="SM00228">
    <property type="entry name" value="PDZ"/>
    <property type="match status" value="2"/>
</dbReference>
<sequence length="592" mass="65399">MFAGCVEGSSILSPQPNPDAAATMSEDMNQRMEQVKQRLQRMSSGNENQNMSNVQRSQAVTSHTSPMRRTSPSTHNRQPPQHQYMQPAIPPQPQQSSMTKLRSSRLPQHPTMQDQGRLNSQQPGPYGQPPTRIPTQRQQHTSQHPPMTRQPQPNDVPSTQELHMRLQQQRAQFESSGASAPRRDALPVQSPSPSIPRQHERSGDPPSHHRRDQLQPPPPRPRDGARGTVPQSHTSSSTSSAFSEYSESFPLRTSHHHPQPSPQLPMPSDDDRQSAPSVISDLSQNIDDEFNHKLMPPIRQNEYDFLWEGGALGLVLVEDASVHMPVVKRVSTHVSTAAKYVAEGDILVYINANRTRDFNMPALMGMLKDLKKPICMRFRLARDLPEGNTPTLPPLERNEYEFLWEQGSLGMTLGMTAHKATPYVKRLTGKGISPHLALVVPGDELVMINENVCGDLGFEAAMDFIKAVPKPAVLRFRHAVSPTGAAAPPEAAASHFETKLMALDEANMYCVQWSDGPFGLTVKELATESGPVPVVTRKTGRNTCAGLRRVAVGDMLVEIGTMKVTDLGFENATKVLRNIAKPVALKFQAVGD</sequence>
<dbReference type="AlphaFoldDB" id="A0A6A5ALK8"/>
<feature type="compositionally biased region" description="Polar residues" evidence="1">
    <location>
        <begin position="140"/>
        <end position="178"/>
    </location>
</feature>
<dbReference type="InterPro" id="IPR001478">
    <property type="entry name" value="PDZ"/>
</dbReference>
<comment type="caution">
    <text evidence="3">The sequence shown here is derived from an EMBL/GenBank/DDBJ whole genome shotgun (WGS) entry which is preliminary data.</text>
</comment>
<feature type="domain" description="PDZ" evidence="2">
    <location>
        <begin position="516"/>
        <end position="591"/>
    </location>
</feature>
<feature type="compositionally biased region" description="Polar residues" evidence="1">
    <location>
        <begin position="110"/>
        <end position="123"/>
    </location>
</feature>
<dbReference type="EMBL" id="VJMI01011825">
    <property type="protein sequence ID" value="KAF0751731.1"/>
    <property type="molecule type" value="Genomic_DNA"/>
</dbReference>
<evidence type="ECO:0000313" key="3">
    <source>
        <dbReference type="EMBL" id="KAF0751731.1"/>
    </source>
</evidence>
<proteinExistence type="predicted"/>
<dbReference type="Proteomes" id="UP000469452">
    <property type="component" value="Unassembled WGS sequence"/>
</dbReference>
<feature type="region of interest" description="Disordered" evidence="1">
    <location>
        <begin position="1"/>
        <end position="276"/>
    </location>
</feature>